<dbReference type="Pfam" id="PF00856">
    <property type="entry name" value="SET"/>
    <property type="match status" value="1"/>
</dbReference>
<accession>A0A8H7DM32</accession>
<name>A0A8H7DM32_9AGAR</name>
<dbReference type="InterPro" id="IPR046341">
    <property type="entry name" value="SET_dom_sf"/>
</dbReference>
<evidence type="ECO:0000259" key="4">
    <source>
        <dbReference type="PROSITE" id="PS50868"/>
    </source>
</evidence>
<sequence>MLYANHSCEPNVAIDLSSADSANWHVRALKDIAAGSPITWFYPSTEWEMVQPFKCECGAKGCLGFIQGAKHLRRGVVERGWINPWIEELINEREKM</sequence>
<keyword evidence="1" id="KW-0489">Methyltransferase</keyword>
<protein>
    <recommendedName>
        <fullName evidence="4">Post-SET domain-containing protein</fullName>
    </recommendedName>
</protein>
<dbReference type="InterPro" id="IPR053201">
    <property type="entry name" value="Flavunoidine_N-MTase"/>
</dbReference>
<dbReference type="GO" id="GO:0032259">
    <property type="term" value="P:methylation"/>
    <property type="evidence" value="ECO:0007669"/>
    <property type="project" value="UniProtKB-KW"/>
</dbReference>
<evidence type="ECO:0000256" key="1">
    <source>
        <dbReference type="ARBA" id="ARBA00022603"/>
    </source>
</evidence>
<evidence type="ECO:0000256" key="2">
    <source>
        <dbReference type="ARBA" id="ARBA00022679"/>
    </source>
</evidence>
<organism evidence="5 6">
    <name type="scientific">Mycena sanguinolenta</name>
    <dbReference type="NCBI Taxonomy" id="230812"/>
    <lineage>
        <taxon>Eukaryota</taxon>
        <taxon>Fungi</taxon>
        <taxon>Dikarya</taxon>
        <taxon>Basidiomycota</taxon>
        <taxon>Agaricomycotina</taxon>
        <taxon>Agaricomycetes</taxon>
        <taxon>Agaricomycetidae</taxon>
        <taxon>Agaricales</taxon>
        <taxon>Marasmiineae</taxon>
        <taxon>Mycenaceae</taxon>
        <taxon>Mycena</taxon>
    </lineage>
</organism>
<dbReference type="PANTHER" id="PTHR12350">
    <property type="entry name" value="HISTONE-LYSINE N-METHYLTRANSFERASE-RELATED"/>
    <property type="match status" value="1"/>
</dbReference>
<dbReference type="PANTHER" id="PTHR12350:SF19">
    <property type="entry name" value="SET DOMAIN-CONTAINING PROTEIN"/>
    <property type="match status" value="1"/>
</dbReference>
<dbReference type="OrthoDB" id="5984008at2759"/>
<keyword evidence="2" id="KW-0808">Transferase</keyword>
<evidence type="ECO:0000313" key="5">
    <source>
        <dbReference type="EMBL" id="KAF7377368.1"/>
    </source>
</evidence>
<comment type="caution">
    <text evidence="5">The sequence shown here is derived from an EMBL/GenBank/DDBJ whole genome shotgun (WGS) entry which is preliminary data.</text>
</comment>
<dbReference type="SUPFAM" id="SSF82199">
    <property type="entry name" value="SET domain"/>
    <property type="match status" value="1"/>
</dbReference>
<dbReference type="InterPro" id="IPR001214">
    <property type="entry name" value="SET_dom"/>
</dbReference>
<evidence type="ECO:0000313" key="6">
    <source>
        <dbReference type="Proteomes" id="UP000623467"/>
    </source>
</evidence>
<evidence type="ECO:0000256" key="3">
    <source>
        <dbReference type="ARBA" id="ARBA00022691"/>
    </source>
</evidence>
<feature type="domain" description="Post-SET" evidence="4">
    <location>
        <begin position="51"/>
        <end position="67"/>
    </location>
</feature>
<reference evidence="5" key="1">
    <citation type="submission" date="2020-05" db="EMBL/GenBank/DDBJ databases">
        <title>Mycena genomes resolve the evolution of fungal bioluminescence.</title>
        <authorList>
            <person name="Tsai I.J."/>
        </authorList>
    </citation>
    <scope>NUCLEOTIDE SEQUENCE</scope>
    <source>
        <strain evidence="5">160909Yilan</strain>
    </source>
</reference>
<dbReference type="Proteomes" id="UP000623467">
    <property type="component" value="Unassembled WGS sequence"/>
</dbReference>
<dbReference type="GO" id="GO:0008168">
    <property type="term" value="F:methyltransferase activity"/>
    <property type="evidence" value="ECO:0007669"/>
    <property type="project" value="UniProtKB-KW"/>
</dbReference>
<proteinExistence type="predicted"/>
<dbReference type="Gene3D" id="2.170.270.10">
    <property type="entry name" value="SET domain"/>
    <property type="match status" value="1"/>
</dbReference>
<dbReference type="InterPro" id="IPR003616">
    <property type="entry name" value="Post-SET_dom"/>
</dbReference>
<keyword evidence="6" id="KW-1185">Reference proteome</keyword>
<dbReference type="EMBL" id="JACAZH010000001">
    <property type="protein sequence ID" value="KAF7377368.1"/>
    <property type="molecule type" value="Genomic_DNA"/>
</dbReference>
<dbReference type="PROSITE" id="PS50868">
    <property type="entry name" value="POST_SET"/>
    <property type="match status" value="1"/>
</dbReference>
<dbReference type="AlphaFoldDB" id="A0A8H7DM32"/>
<gene>
    <name evidence="5" type="ORF">MSAN_00158100</name>
</gene>
<keyword evidence="3" id="KW-0949">S-adenosyl-L-methionine</keyword>